<dbReference type="RefSeq" id="WP_091526163.1">
    <property type="nucleotide sequence ID" value="NZ_LT629772.1"/>
</dbReference>
<dbReference type="PANTHER" id="PTHR35908:SF1">
    <property type="entry name" value="CONSERVED PROTEIN"/>
    <property type="match status" value="1"/>
</dbReference>
<dbReference type="InterPro" id="IPR041581">
    <property type="entry name" value="Glyoxalase_6"/>
</dbReference>
<reference evidence="2 3" key="1">
    <citation type="submission" date="2016-10" db="EMBL/GenBank/DDBJ databases">
        <authorList>
            <person name="de Groot N.N."/>
        </authorList>
    </citation>
    <scope>NUCLEOTIDE SEQUENCE [LARGE SCALE GENOMIC DNA]</scope>
    <source>
        <strain evidence="2 3">DSM 21800</strain>
    </source>
</reference>
<dbReference type="Gene3D" id="3.10.180.10">
    <property type="entry name" value="2,3-Dihydroxybiphenyl 1,2-Dioxygenase, domain 1"/>
    <property type="match status" value="1"/>
</dbReference>
<evidence type="ECO:0000313" key="3">
    <source>
        <dbReference type="Proteomes" id="UP000199103"/>
    </source>
</evidence>
<dbReference type="Pfam" id="PF18029">
    <property type="entry name" value="Glyoxalase_6"/>
    <property type="match status" value="1"/>
</dbReference>
<dbReference type="PANTHER" id="PTHR35908">
    <property type="entry name" value="HYPOTHETICAL FUSION PROTEIN"/>
    <property type="match status" value="1"/>
</dbReference>
<dbReference type="STRING" id="630515.SAMN04489812_3083"/>
<keyword evidence="3" id="KW-1185">Reference proteome</keyword>
<dbReference type="SUPFAM" id="SSF54593">
    <property type="entry name" value="Glyoxalase/Bleomycin resistance protein/Dihydroxybiphenyl dioxygenase"/>
    <property type="match status" value="1"/>
</dbReference>
<gene>
    <name evidence="2" type="ORF">SAMN04489812_3083</name>
</gene>
<organism evidence="2 3">
    <name type="scientific">Microlunatus soli</name>
    <dbReference type="NCBI Taxonomy" id="630515"/>
    <lineage>
        <taxon>Bacteria</taxon>
        <taxon>Bacillati</taxon>
        <taxon>Actinomycetota</taxon>
        <taxon>Actinomycetes</taxon>
        <taxon>Propionibacteriales</taxon>
        <taxon>Propionibacteriaceae</taxon>
        <taxon>Microlunatus</taxon>
    </lineage>
</organism>
<dbReference type="OrthoDB" id="1645442at2"/>
<dbReference type="InterPro" id="IPR029068">
    <property type="entry name" value="Glyas_Bleomycin-R_OHBP_Dase"/>
</dbReference>
<dbReference type="CDD" id="cd06587">
    <property type="entry name" value="VOC"/>
    <property type="match status" value="1"/>
</dbReference>
<evidence type="ECO:0000259" key="1">
    <source>
        <dbReference type="Pfam" id="PF18029"/>
    </source>
</evidence>
<protein>
    <recommendedName>
        <fullName evidence="1">Glyoxalase-like domain-containing protein</fullName>
    </recommendedName>
</protein>
<sequence length="133" mass="14390">MTQTHDEQQTAGAAAASVAMFTIDCADPAPLLDFYSRFLGLTIAYQDENVGMLTGPNGPAIGFGKVDNFTAPSWPDDNSDKQFHLDLKVDDVDVAAKKAVELGATLPDHQPGETWRVLLDPAGHPFCLTVWKM</sequence>
<evidence type="ECO:0000313" key="2">
    <source>
        <dbReference type="EMBL" id="SDS80252.1"/>
    </source>
</evidence>
<feature type="domain" description="Glyoxalase-like" evidence="1">
    <location>
        <begin position="21"/>
        <end position="129"/>
    </location>
</feature>
<accession>A0A1H1V6B0</accession>
<proteinExistence type="predicted"/>
<dbReference type="Proteomes" id="UP000199103">
    <property type="component" value="Chromosome I"/>
</dbReference>
<dbReference type="EMBL" id="LT629772">
    <property type="protein sequence ID" value="SDS80252.1"/>
    <property type="molecule type" value="Genomic_DNA"/>
</dbReference>
<name>A0A1H1V6B0_9ACTN</name>
<dbReference type="AlphaFoldDB" id="A0A1H1V6B0"/>